<name>A0ABQ5DSQ1_9ASTR</name>
<keyword evidence="1" id="KW-1133">Transmembrane helix</keyword>
<protein>
    <submittedName>
        <fullName evidence="2">Uncharacterized protein</fullName>
    </submittedName>
</protein>
<keyword evidence="1" id="KW-0812">Transmembrane</keyword>
<gene>
    <name evidence="2" type="ORF">Tco_0950945</name>
</gene>
<evidence type="ECO:0000256" key="1">
    <source>
        <dbReference type="SAM" id="Phobius"/>
    </source>
</evidence>
<proteinExistence type="predicted"/>
<evidence type="ECO:0000313" key="2">
    <source>
        <dbReference type="EMBL" id="GJT42230.1"/>
    </source>
</evidence>
<dbReference type="Proteomes" id="UP001151760">
    <property type="component" value="Unassembled WGS sequence"/>
</dbReference>
<keyword evidence="1" id="KW-0472">Membrane</keyword>
<evidence type="ECO:0000313" key="3">
    <source>
        <dbReference type="Proteomes" id="UP001151760"/>
    </source>
</evidence>
<dbReference type="EMBL" id="BQNB010015628">
    <property type="protein sequence ID" value="GJT42230.1"/>
    <property type="molecule type" value="Genomic_DNA"/>
</dbReference>
<reference evidence="2" key="2">
    <citation type="submission" date="2022-01" db="EMBL/GenBank/DDBJ databases">
        <authorList>
            <person name="Yamashiro T."/>
            <person name="Shiraishi A."/>
            <person name="Satake H."/>
            <person name="Nakayama K."/>
        </authorList>
    </citation>
    <scope>NUCLEOTIDE SEQUENCE</scope>
</reference>
<comment type="caution">
    <text evidence="2">The sequence shown here is derived from an EMBL/GenBank/DDBJ whole genome shotgun (WGS) entry which is preliminary data.</text>
</comment>
<organism evidence="2 3">
    <name type="scientific">Tanacetum coccineum</name>
    <dbReference type="NCBI Taxonomy" id="301880"/>
    <lineage>
        <taxon>Eukaryota</taxon>
        <taxon>Viridiplantae</taxon>
        <taxon>Streptophyta</taxon>
        <taxon>Embryophyta</taxon>
        <taxon>Tracheophyta</taxon>
        <taxon>Spermatophyta</taxon>
        <taxon>Magnoliopsida</taxon>
        <taxon>eudicotyledons</taxon>
        <taxon>Gunneridae</taxon>
        <taxon>Pentapetalae</taxon>
        <taxon>asterids</taxon>
        <taxon>campanulids</taxon>
        <taxon>Asterales</taxon>
        <taxon>Asteraceae</taxon>
        <taxon>Asteroideae</taxon>
        <taxon>Anthemideae</taxon>
        <taxon>Anthemidinae</taxon>
        <taxon>Tanacetum</taxon>
    </lineage>
</organism>
<keyword evidence="3" id="KW-1185">Reference proteome</keyword>
<sequence>MLRAPAINNPKDDLDHLHHMKKNQMEKWTVWLPIFLVTSVLERVLVLVLLLVTLSGVCAVGLLDFRVSDDARETLFIAFGGVATLNLDFATTVVAPNLQDFAAIGEVNKALLTLEFGDKA</sequence>
<reference evidence="2" key="1">
    <citation type="journal article" date="2022" name="Int. J. Mol. Sci.">
        <title>Draft Genome of Tanacetum Coccineum: Genomic Comparison of Closely Related Tanacetum-Family Plants.</title>
        <authorList>
            <person name="Yamashiro T."/>
            <person name="Shiraishi A."/>
            <person name="Nakayama K."/>
            <person name="Satake H."/>
        </authorList>
    </citation>
    <scope>NUCLEOTIDE SEQUENCE</scope>
</reference>
<feature type="transmembrane region" description="Helical" evidence="1">
    <location>
        <begin position="30"/>
        <end position="63"/>
    </location>
</feature>
<accession>A0ABQ5DSQ1</accession>
<feature type="transmembrane region" description="Helical" evidence="1">
    <location>
        <begin position="75"/>
        <end position="95"/>
    </location>
</feature>